<feature type="compositionally biased region" description="Basic and acidic residues" evidence="1">
    <location>
        <begin position="1"/>
        <end position="13"/>
    </location>
</feature>
<gene>
    <name evidence="2 4" type="ORF">BDZ99DRAFT_520802</name>
</gene>
<reference evidence="4" key="2">
    <citation type="submission" date="2020-04" db="EMBL/GenBank/DDBJ databases">
        <authorList>
            <consortium name="NCBI Genome Project"/>
        </authorList>
    </citation>
    <scope>NUCLEOTIDE SEQUENCE</scope>
    <source>
        <strain evidence="4">CBS 304.34</strain>
    </source>
</reference>
<keyword evidence="3" id="KW-1185">Reference proteome</keyword>
<organism evidence="2">
    <name type="scientific">Mytilinidion resinicola</name>
    <dbReference type="NCBI Taxonomy" id="574789"/>
    <lineage>
        <taxon>Eukaryota</taxon>
        <taxon>Fungi</taxon>
        <taxon>Dikarya</taxon>
        <taxon>Ascomycota</taxon>
        <taxon>Pezizomycotina</taxon>
        <taxon>Dothideomycetes</taxon>
        <taxon>Pleosporomycetidae</taxon>
        <taxon>Mytilinidiales</taxon>
        <taxon>Mytilinidiaceae</taxon>
        <taxon>Mytilinidion</taxon>
    </lineage>
</organism>
<dbReference type="RefSeq" id="XP_033576409.1">
    <property type="nucleotide sequence ID" value="XM_033725562.1"/>
</dbReference>
<reference evidence="2 4" key="1">
    <citation type="journal article" date="2020" name="Stud. Mycol.">
        <title>101 Dothideomycetes genomes: a test case for predicting lifestyles and emergence of pathogens.</title>
        <authorList>
            <person name="Haridas S."/>
            <person name="Albert R."/>
            <person name="Binder M."/>
            <person name="Bloem J."/>
            <person name="Labutti K."/>
            <person name="Salamov A."/>
            <person name="Andreopoulos B."/>
            <person name="Baker S."/>
            <person name="Barry K."/>
            <person name="Bills G."/>
            <person name="Bluhm B."/>
            <person name="Cannon C."/>
            <person name="Castanera R."/>
            <person name="Culley D."/>
            <person name="Daum C."/>
            <person name="Ezra D."/>
            <person name="Gonzalez J."/>
            <person name="Henrissat B."/>
            <person name="Kuo A."/>
            <person name="Liang C."/>
            <person name="Lipzen A."/>
            <person name="Lutzoni F."/>
            <person name="Magnuson J."/>
            <person name="Mondo S."/>
            <person name="Nolan M."/>
            <person name="Ohm R."/>
            <person name="Pangilinan J."/>
            <person name="Park H.-J."/>
            <person name="Ramirez L."/>
            <person name="Alfaro M."/>
            <person name="Sun H."/>
            <person name="Tritt A."/>
            <person name="Yoshinaga Y."/>
            <person name="Zwiers L.-H."/>
            <person name="Turgeon B."/>
            <person name="Goodwin S."/>
            <person name="Spatafora J."/>
            <person name="Crous P."/>
            <person name="Grigoriev I."/>
        </authorList>
    </citation>
    <scope>NUCLEOTIDE SEQUENCE</scope>
    <source>
        <strain evidence="2 4">CBS 304.34</strain>
    </source>
</reference>
<dbReference type="EMBL" id="MU003701">
    <property type="protein sequence ID" value="KAF2809445.1"/>
    <property type="molecule type" value="Genomic_DNA"/>
</dbReference>
<reference evidence="4" key="3">
    <citation type="submission" date="2025-04" db="UniProtKB">
        <authorList>
            <consortium name="RefSeq"/>
        </authorList>
    </citation>
    <scope>IDENTIFICATION</scope>
    <source>
        <strain evidence="4">CBS 304.34</strain>
    </source>
</reference>
<protein>
    <submittedName>
        <fullName evidence="2 4">Uncharacterized protein</fullName>
    </submittedName>
</protein>
<evidence type="ECO:0000313" key="4">
    <source>
        <dbReference type="RefSeq" id="XP_033576409.1"/>
    </source>
</evidence>
<proteinExistence type="predicted"/>
<sequence length="104" mass="11268">MIAYETKDLDYHRPALNGPSQTPHVDRSWPSLPSREAQSGDPLPTTRAINFVSNICKPCHQPPLLSRNLNVADYGEGGHTSNPPTRHYTADGSKTCAVIGSTLA</sequence>
<feature type="region of interest" description="Disordered" evidence="1">
    <location>
        <begin position="1"/>
        <end position="44"/>
    </location>
</feature>
<evidence type="ECO:0000256" key="1">
    <source>
        <dbReference type="SAM" id="MobiDB-lite"/>
    </source>
</evidence>
<accession>A0A6A6YNA0</accession>
<evidence type="ECO:0000313" key="2">
    <source>
        <dbReference type="EMBL" id="KAF2809445.1"/>
    </source>
</evidence>
<name>A0A6A6YNA0_9PEZI</name>
<dbReference type="Proteomes" id="UP000504636">
    <property type="component" value="Unplaced"/>
</dbReference>
<dbReference type="GeneID" id="54466455"/>
<dbReference type="AlphaFoldDB" id="A0A6A6YNA0"/>
<evidence type="ECO:0000313" key="3">
    <source>
        <dbReference type="Proteomes" id="UP000504636"/>
    </source>
</evidence>